<dbReference type="InterPro" id="IPR006099">
    <property type="entry name" value="MeMalonylCoA_mutase_a/b_cat"/>
</dbReference>
<dbReference type="InterPro" id="IPR016176">
    <property type="entry name" value="Cbl-dep_enz_cat"/>
</dbReference>
<reference evidence="3" key="1">
    <citation type="submission" date="2015-12" db="EMBL/GenBank/DDBJ databases">
        <title>Complete genome sequence of Lutibacter profundus strain LP1.</title>
        <authorList>
            <person name="Wissuwa J."/>
            <person name="Le Moine Bauer S."/>
            <person name="Stokke R."/>
            <person name="Dahle H."/>
            <person name="Steen I.H."/>
        </authorList>
    </citation>
    <scope>NUCLEOTIDE SEQUENCE [LARGE SCALE GENOMIC DNA]</scope>
    <source>
        <strain evidence="3">LP1</strain>
    </source>
</reference>
<sequence length="451" mass="51860">MSTFITKDFEPSSAKAWKQKIQVDLKGADYNNTLLTKTNEGITIKPFYHSDNFEKLNIPTPKKDFKVCQKILISTEDEANILAIDAINRGANALKFIAKKPFNTNKLFKNLLNKGIEFHFHFHYLSKDFTTNITKLLKEEIVFYNVDIIGNIARNGNWFTSLNNDFEIVEKLIKENTKEYVLGVNANLYQNAGANTVQQIAYALAHANEYLNKFNGDVASKIQFNFSIGPNYFFEIAKIRAFRYLYNLISEEYNTTAIAKIFAEPSLRNKTIYDYNVNMLRTTTESMSAILGGANTISNGSYDVLFHNSNEFGNRIARNQLLILKEESYFKNAHYFATDSYYIETITKQLAEKALIIFKDIEKSGGFLQQLKEGTIQRKIKENAEKEQAQFDSGELILVGTNKYLNNQDKMKLNLQINTFVKHNPKKTLIIPIIPRRLSEKIEQKRLKNEA</sequence>
<reference evidence="2 3" key="2">
    <citation type="journal article" date="2016" name="Int. J. Syst. Evol. Microbiol.">
        <title>Lutibacter profundi sp. nov., isolated from a deep-sea hydrothermal system on the Arctic Mid-Ocean Ridge and emended description of the genus Lutibacter.</title>
        <authorList>
            <person name="Le Moine Bauer S."/>
            <person name="Roalkvam I."/>
            <person name="Steen I.H."/>
            <person name="Dahle H."/>
        </authorList>
    </citation>
    <scope>NUCLEOTIDE SEQUENCE [LARGE SCALE GENOMIC DNA]</scope>
    <source>
        <strain evidence="2 3">LP1</strain>
    </source>
</reference>
<dbReference type="GO" id="GO:0016866">
    <property type="term" value="F:intramolecular transferase activity"/>
    <property type="evidence" value="ECO:0007669"/>
    <property type="project" value="InterPro"/>
</dbReference>
<dbReference type="SUPFAM" id="SSF51703">
    <property type="entry name" value="Cobalamin (vitamin B12)-dependent enzymes"/>
    <property type="match status" value="1"/>
</dbReference>
<evidence type="ECO:0000313" key="2">
    <source>
        <dbReference type="EMBL" id="AMC10724.1"/>
    </source>
</evidence>
<dbReference type="PANTHER" id="PTHR48101">
    <property type="entry name" value="METHYLMALONYL-COA MUTASE, MITOCHONDRIAL-RELATED"/>
    <property type="match status" value="1"/>
</dbReference>
<dbReference type="RefSeq" id="WP_068207040.1">
    <property type="nucleotide sequence ID" value="NZ_CP013355.1"/>
</dbReference>
<protein>
    <submittedName>
        <fullName evidence="2">Methylmalonyl-CoA mutase</fullName>
    </submittedName>
</protein>
<proteinExistence type="predicted"/>
<organism evidence="2 3">
    <name type="scientific">Lutibacter profundi</name>
    <dbReference type="NCBI Taxonomy" id="1622118"/>
    <lineage>
        <taxon>Bacteria</taxon>
        <taxon>Pseudomonadati</taxon>
        <taxon>Bacteroidota</taxon>
        <taxon>Flavobacteriia</taxon>
        <taxon>Flavobacteriales</taxon>
        <taxon>Flavobacteriaceae</taxon>
        <taxon>Lutibacter</taxon>
    </lineage>
</organism>
<dbReference type="CDD" id="cd03677">
    <property type="entry name" value="MM_CoA_mutase_beta"/>
    <property type="match status" value="1"/>
</dbReference>
<feature type="domain" description="Methylmalonyl-CoA mutase alpha/beta chain catalytic" evidence="1">
    <location>
        <begin position="146"/>
        <end position="415"/>
    </location>
</feature>
<dbReference type="STRING" id="1622118.Lupro_05470"/>
<dbReference type="Proteomes" id="UP000059672">
    <property type="component" value="Chromosome"/>
</dbReference>
<dbReference type="KEGG" id="lut:Lupro_05470"/>
<name>A0A0X8G639_9FLAO</name>
<gene>
    <name evidence="2" type="ORF">Lupro_05470</name>
</gene>
<evidence type="ECO:0000313" key="3">
    <source>
        <dbReference type="Proteomes" id="UP000059672"/>
    </source>
</evidence>
<dbReference type="Pfam" id="PF01642">
    <property type="entry name" value="MM_CoA_mutase"/>
    <property type="match status" value="1"/>
</dbReference>
<dbReference type="Gene3D" id="3.20.20.240">
    <property type="entry name" value="Methylmalonyl-CoA mutase"/>
    <property type="match status" value="1"/>
</dbReference>
<dbReference type="EMBL" id="CP013355">
    <property type="protein sequence ID" value="AMC10724.1"/>
    <property type="molecule type" value="Genomic_DNA"/>
</dbReference>
<dbReference type="PANTHER" id="PTHR48101:SF1">
    <property type="entry name" value="METHYLMALONYL-COA MUTASE, LARGE SUBUNIT"/>
    <property type="match status" value="1"/>
</dbReference>
<dbReference type="AlphaFoldDB" id="A0A0X8G639"/>
<accession>A0A0X8G639</accession>
<keyword evidence="3" id="KW-1185">Reference proteome</keyword>
<dbReference type="OrthoDB" id="9762378at2"/>
<evidence type="ECO:0000259" key="1">
    <source>
        <dbReference type="Pfam" id="PF01642"/>
    </source>
</evidence>
<dbReference type="PATRIC" id="fig|1622118.3.peg.1139"/>
<dbReference type="GO" id="GO:0031419">
    <property type="term" value="F:cobalamin binding"/>
    <property type="evidence" value="ECO:0007669"/>
    <property type="project" value="InterPro"/>
</dbReference>